<sequence length="63" mass="7348">MVALRLHALDDISFQSLEGNNTNTCSDIWVIFSEKSLFPEFLKHFYQTTGQDQVNIPYSKDFF</sequence>
<dbReference type="STRING" id="2200.GCA_001571405_00756"/>
<dbReference type="EMBL" id="FNFT01000001">
    <property type="protein sequence ID" value="SDJ79459.1"/>
    <property type="molecule type" value="Genomic_DNA"/>
</dbReference>
<proteinExistence type="predicted"/>
<protein>
    <submittedName>
        <fullName evidence="1">Uncharacterized protein</fullName>
    </submittedName>
</protein>
<organism evidence="1 2">
    <name type="scientific">Methanoculleus thermophilus</name>
    <dbReference type="NCBI Taxonomy" id="2200"/>
    <lineage>
        <taxon>Archaea</taxon>
        <taxon>Methanobacteriati</taxon>
        <taxon>Methanobacteriota</taxon>
        <taxon>Stenosarchaea group</taxon>
        <taxon>Methanomicrobia</taxon>
        <taxon>Methanomicrobiales</taxon>
        <taxon>Methanomicrobiaceae</taxon>
        <taxon>Methanoculleus</taxon>
    </lineage>
</organism>
<evidence type="ECO:0000313" key="2">
    <source>
        <dbReference type="Proteomes" id="UP000326500"/>
    </source>
</evidence>
<dbReference type="Proteomes" id="UP000326500">
    <property type="component" value="Unassembled WGS sequence"/>
</dbReference>
<reference evidence="1 2" key="1">
    <citation type="submission" date="2016-10" db="EMBL/GenBank/DDBJ databases">
        <authorList>
            <person name="Varghese N."/>
            <person name="Submissions S."/>
        </authorList>
    </citation>
    <scope>NUCLEOTIDE SEQUENCE [LARGE SCALE GENOMIC DNA]</scope>
    <source>
        <strain evidence="1 2">DSM 2373</strain>
    </source>
</reference>
<dbReference type="AlphaFoldDB" id="A0A1G8WM59"/>
<evidence type="ECO:0000313" key="1">
    <source>
        <dbReference type="EMBL" id="SDJ79459.1"/>
    </source>
</evidence>
<accession>A0A1G8WM59</accession>
<name>A0A1G8WM59_9EURY</name>
<keyword evidence="2" id="KW-1185">Reference proteome</keyword>
<gene>
    <name evidence="1" type="ORF">SAMN04488571_10111</name>
</gene>